<dbReference type="PANTHER" id="PTHR30121:SF6">
    <property type="entry name" value="SLR6007 PROTEIN"/>
    <property type="match status" value="1"/>
</dbReference>
<accession>A0ABR8DBQ9</accession>
<evidence type="ECO:0000259" key="2">
    <source>
        <dbReference type="SMART" id="SM00382"/>
    </source>
</evidence>
<dbReference type="SMART" id="SM00382">
    <property type="entry name" value="AAA"/>
    <property type="match status" value="1"/>
</dbReference>
<feature type="domain" description="AAA+ ATPase" evidence="2">
    <location>
        <begin position="609"/>
        <end position="912"/>
    </location>
</feature>
<evidence type="ECO:0000313" key="4">
    <source>
        <dbReference type="Proteomes" id="UP000661112"/>
    </source>
</evidence>
<dbReference type="Pfam" id="PF01935">
    <property type="entry name" value="DUF87"/>
    <property type="match status" value="1"/>
</dbReference>
<dbReference type="RefSeq" id="WP_190477158.1">
    <property type="nucleotide sequence ID" value="NZ_JACJSG010000042.1"/>
</dbReference>
<gene>
    <name evidence="3" type="ORF">H6G83_25430</name>
</gene>
<dbReference type="InterPro" id="IPR051162">
    <property type="entry name" value="T4SS_component"/>
</dbReference>
<keyword evidence="4" id="KW-1185">Reference proteome</keyword>
<feature type="transmembrane region" description="Helical" evidence="1">
    <location>
        <begin position="21"/>
        <end position="43"/>
    </location>
</feature>
<dbReference type="PANTHER" id="PTHR30121">
    <property type="entry name" value="UNCHARACTERIZED PROTEIN YJGR-RELATED"/>
    <property type="match status" value="1"/>
</dbReference>
<keyword evidence="1" id="KW-1133">Transmembrane helix</keyword>
<organism evidence="3 4">
    <name type="scientific">Anabaena azotica FACHB-119</name>
    <dbReference type="NCBI Taxonomy" id="947527"/>
    <lineage>
        <taxon>Bacteria</taxon>
        <taxon>Bacillati</taxon>
        <taxon>Cyanobacteriota</taxon>
        <taxon>Cyanophyceae</taxon>
        <taxon>Nostocales</taxon>
        <taxon>Nostocaceae</taxon>
        <taxon>Anabaena</taxon>
        <taxon>Anabaena azotica</taxon>
    </lineage>
</organism>
<evidence type="ECO:0000313" key="3">
    <source>
        <dbReference type="EMBL" id="MBD2503908.1"/>
    </source>
</evidence>
<dbReference type="Proteomes" id="UP000661112">
    <property type="component" value="Unassembled WGS sequence"/>
</dbReference>
<evidence type="ECO:0000256" key="1">
    <source>
        <dbReference type="SAM" id="Phobius"/>
    </source>
</evidence>
<dbReference type="EMBL" id="JACJSG010000042">
    <property type="protein sequence ID" value="MBD2503908.1"/>
    <property type="molecule type" value="Genomic_DNA"/>
</dbReference>
<keyword evidence="1" id="KW-0472">Membrane</keyword>
<dbReference type="SUPFAM" id="SSF52540">
    <property type="entry name" value="P-loop containing nucleoside triphosphate hydrolases"/>
    <property type="match status" value="1"/>
</dbReference>
<comment type="caution">
    <text evidence="3">The sequence shown here is derived from an EMBL/GenBank/DDBJ whole genome shotgun (WGS) entry which is preliminary data.</text>
</comment>
<protein>
    <submittedName>
        <fullName evidence="3">DUF87 domain-containing protein</fullName>
    </submittedName>
</protein>
<name>A0ABR8DBQ9_9NOST</name>
<sequence length="1019" mass="115380">MSGEAKKINQSLGESPKFGPFTGRQFVIFAGVFSVIFGILYLILGINVFWSLGFTFWASMSVALLSGDKPHIYWSKLYPIVPKWTRGYLTYKTPEKKEKIGNKRVKLTRSSKPKILNPFEDFLDLTTIVRLKKDSYVIGGYLLSKKNLGESSNTLQVIFGFSCNGIHPVFASEGEIKAAAEKFENGCKEIPQGEKITFRWSSFCDDSDAEEYLMNRIKNPYSPECEFLDWGRLARTKKLTKEKVRKDIQLNVYISFTINSELLETSDPVDKFLAKLAAFVQRRFTDSGSSQLTKKKFTQILTKALEASLRYRQILIGMGLNPQVKTDKELWQELCKNVGGMAVIPPHTLVFDTQEGLTEEIDEKAVFDKPVEVVNQAHLSSIVLNNGVPFADKRWVCLTKGDKKKFVAVMVLTRKPEIFASTKHQIRFLWDIFSRNNIYDVEVITEFTPADRGITRAAQQMITKRSRALDLNVQQKKSIDVSAQINVERSVEAQRQLYTGDAPLNLSLVVLVYRDTPEELDDACRLISGYIAQPTELTREAEYAWLIWLQTLLIRLEPILLRPYKRTITFFASEVLGLTNLVQNTRINNTGFELLADEGQSPINIDLSKTKNILVLGTTGSGKSVLVSSILAECQAQGMSVLMIDLPNDDGTGTFGDYTPYHNGFYFDISRESNNLVQPLDLSKIPEEEWEERIKDHRDDVNSIILQLVLGSQQLDGFLSSTIQSLIPLGTKAFYDDPDIKRRFAEARAGGLGSSAWANTPTLVDMDKFFSEEYIKLGYEDENVEKALNYIKLRFQYWQNSTIGDAICKPSTFDADGKLITFALTNLRSSSDAEIFGMSAYIAASRQSLSSANSVFFMDEASVLLEFASLSDLVGRKCATARKSGCRVMLAAQDISSIAKSKAGTKILDNMPCRLIGKIVRGAAKNYVQHIDIPKEIIEQNEGFAPNLQELYTLWLLDYEYKYVRCRYYPSYVMLALVANNRDEQAARDRFKNKYSDKFKWVSEFAKYYLECIQQNKPL</sequence>
<dbReference type="InterPro" id="IPR003593">
    <property type="entry name" value="AAA+_ATPase"/>
</dbReference>
<dbReference type="InterPro" id="IPR002789">
    <property type="entry name" value="HerA_central"/>
</dbReference>
<reference evidence="3 4" key="1">
    <citation type="journal article" date="2020" name="ISME J.">
        <title>Comparative genomics reveals insights into cyanobacterial evolution and habitat adaptation.</title>
        <authorList>
            <person name="Chen M.Y."/>
            <person name="Teng W.K."/>
            <person name="Zhao L."/>
            <person name="Hu C.X."/>
            <person name="Zhou Y.K."/>
            <person name="Han B.P."/>
            <person name="Song L.R."/>
            <person name="Shu W.S."/>
        </authorList>
    </citation>
    <scope>NUCLEOTIDE SEQUENCE [LARGE SCALE GENOMIC DNA]</scope>
    <source>
        <strain evidence="3 4">FACHB-119</strain>
    </source>
</reference>
<proteinExistence type="predicted"/>
<dbReference type="InterPro" id="IPR027417">
    <property type="entry name" value="P-loop_NTPase"/>
</dbReference>
<dbReference type="Gene3D" id="3.40.50.300">
    <property type="entry name" value="P-loop containing nucleotide triphosphate hydrolases"/>
    <property type="match status" value="2"/>
</dbReference>
<keyword evidence="1" id="KW-0812">Transmembrane</keyword>